<accession>A0A0S3S2H2</accession>
<dbReference type="AlphaFoldDB" id="A0A0S3S2H2"/>
<keyword evidence="2" id="KW-1185">Reference proteome</keyword>
<gene>
    <name evidence="1" type="primary">Vigan.05G034800</name>
    <name evidence="1" type="ORF">VIGAN_05034800</name>
</gene>
<sequence length="93" mass="10823">LLRNLEAFQPSITVRIKTPASYILFAQACVDIFQSIRNIPFHTSFPPHPNCSITKCIDGRGWNKFITLYIMKNSRLAYFLHFFYSVQSSLIYT</sequence>
<organism evidence="1 2">
    <name type="scientific">Vigna angularis var. angularis</name>
    <dbReference type="NCBI Taxonomy" id="157739"/>
    <lineage>
        <taxon>Eukaryota</taxon>
        <taxon>Viridiplantae</taxon>
        <taxon>Streptophyta</taxon>
        <taxon>Embryophyta</taxon>
        <taxon>Tracheophyta</taxon>
        <taxon>Spermatophyta</taxon>
        <taxon>Magnoliopsida</taxon>
        <taxon>eudicotyledons</taxon>
        <taxon>Gunneridae</taxon>
        <taxon>Pentapetalae</taxon>
        <taxon>rosids</taxon>
        <taxon>fabids</taxon>
        <taxon>Fabales</taxon>
        <taxon>Fabaceae</taxon>
        <taxon>Papilionoideae</taxon>
        <taxon>50 kb inversion clade</taxon>
        <taxon>NPAAA clade</taxon>
        <taxon>indigoferoid/millettioid clade</taxon>
        <taxon>Phaseoleae</taxon>
        <taxon>Vigna</taxon>
    </lineage>
</organism>
<protein>
    <submittedName>
        <fullName evidence="1">Uncharacterized protein</fullName>
    </submittedName>
</protein>
<dbReference type="EMBL" id="AP015038">
    <property type="protein sequence ID" value="BAT87011.1"/>
    <property type="molecule type" value="Genomic_DNA"/>
</dbReference>
<evidence type="ECO:0000313" key="1">
    <source>
        <dbReference type="EMBL" id="BAT87011.1"/>
    </source>
</evidence>
<evidence type="ECO:0000313" key="2">
    <source>
        <dbReference type="Proteomes" id="UP000291084"/>
    </source>
</evidence>
<reference evidence="1 2" key="1">
    <citation type="journal article" date="2015" name="Sci. Rep.">
        <title>The power of single molecule real-time sequencing technology in the de novo assembly of a eukaryotic genome.</title>
        <authorList>
            <person name="Sakai H."/>
            <person name="Naito K."/>
            <person name="Ogiso-Tanaka E."/>
            <person name="Takahashi Y."/>
            <person name="Iseki K."/>
            <person name="Muto C."/>
            <person name="Satou K."/>
            <person name="Teruya K."/>
            <person name="Shiroma A."/>
            <person name="Shimoji M."/>
            <person name="Hirano T."/>
            <person name="Itoh T."/>
            <person name="Kaga A."/>
            <person name="Tomooka N."/>
        </authorList>
    </citation>
    <scope>NUCLEOTIDE SEQUENCE [LARGE SCALE GENOMIC DNA]</scope>
    <source>
        <strain evidence="2">cv. Shumari</strain>
    </source>
</reference>
<name>A0A0S3S2H2_PHAAN</name>
<proteinExistence type="predicted"/>
<feature type="non-terminal residue" evidence="1">
    <location>
        <position position="1"/>
    </location>
</feature>
<dbReference type="Proteomes" id="UP000291084">
    <property type="component" value="Chromosome 5"/>
</dbReference>